<name>A0AAV1XVF6_LUPLU</name>
<dbReference type="Proteomes" id="UP001497480">
    <property type="component" value="Unassembled WGS sequence"/>
</dbReference>
<evidence type="ECO:0000313" key="3">
    <source>
        <dbReference type="Proteomes" id="UP001497480"/>
    </source>
</evidence>
<protein>
    <submittedName>
        <fullName evidence="2">Uncharacterized protein</fullName>
    </submittedName>
</protein>
<dbReference type="EMBL" id="CAXHTB010000018">
    <property type="protein sequence ID" value="CAL0325638.1"/>
    <property type="molecule type" value="Genomic_DNA"/>
</dbReference>
<evidence type="ECO:0000256" key="1">
    <source>
        <dbReference type="SAM" id="MobiDB-lite"/>
    </source>
</evidence>
<comment type="caution">
    <text evidence="2">The sequence shown here is derived from an EMBL/GenBank/DDBJ whole genome shotgun (WGS) entry which is preliminary data.</text>
</comment>
<keyword evidence="3" id="KW-1185">Reference proteome</keyword>
<evidence type="ECO:0000313" key="2">
    <source>
        <dbReference type="EMBL" id="CAL0325638.1"/>
    </source>
</evidence>
<feature type="region of interest" description="Disordered" evidence="1">
    <location>
        <begin position="53"/>
        <end position="72"/>
    </location>
</feature>
<gene>
    <name evidence="2" type="ORF">LLUT_LOCUS26698</name>
</gene>
<proteinExistence type="predicted"/>
<reference evidence="2 3" key="1">
    <citation type="submission" date="2024-03" db="EMBL/GenBank/DDBJ databases">
        <authorList>
            <person name="Martinez-Hernandez J."/>
        </authorList>
    </citation>
    <scope>NUCLEOTIDE SEQUENCE [LARGE SCALE GENOMIC DNA]</scope>
</reference>
<organism evidence="2 3">
    <name type="scientific">Lupinus luteus</name>
    <name type="common">European yellow lupine</name>
    <dbReference type="NCBI Taxonomy" id="3873"/>
    <lineage>
        <taxon>Eukaryota</taxon>
        <taxon>Viridiplantae</taxon>
        <taxon>Streptophyta</taxon>
        <taxon>Embryophyta</taxon>
        <taxon>Tracheophyta</taxon>
        <taxon>Spermatophyta</taxon>
        <taxon>Magnoliopsida</taxon>
        <taxon>eudicotyledons</taxon>
        <taxon>Gunneridae</taxon>
        <taxon>Pentapetalae</taxon>
        <taxon>rosids</taxon>
        <taxon>fabids</taxon>
        <taxon>Fabales</taxon>
        <taxon>Fabaceae</taxon>
        <taxon>Papilionoideae</taxon>
        <taxon>50 kb inversion clade</taxon>
        <taxon>genistoids sensu lato</taxon>
        <taxon>core genistoids</taxon>
        <taxon>Genisteae</taxon>
        <taxon>Lupinus</taxon>
    </lineage>
</organism>
<sequence>MYGMIEGKCIRKNNFPSLIPNISTKHGTKDRSRFWARLRFGIENVIGRREATPPWIAATKSQNTTKLPRHRR</sequence>
<accession>A0AAV1XVF6</accession>
<dbReference type="AlphaFoldDB" id="A0AAV1XVF6"/>